<dbReference type="PANTHER" id="PTHR18901:SF38">
    <property type="entry name" value="PSEUDOURIDINE-5'-PHOSPHATASE"/>
    <property type="match status" value="1"/>
</dbReference>
<evidence type="ECO:0000313" key="2">
    <source>
        <dbReference type="Proteomes" id="UP000199220"/>
    </source>
</evidence>
<dbReference type="PRINTS" id="PR00413">
    <property type="entry name" value="HADHALOGNASE"/>
</dbReference>
<reference evidence="2" key="1">
    <citation type="submission" date="2016-10" db="EMBL/GenBank/DDBJ databases">
        <authorList>
            <person name="Varghese N."/>
            <person name="Submissions S."/>
        </authorList>
    </citation>
    <scope>NUCLEOTIDE SEQUENCE [LARGE SCALE GENOMIC DNA]</scope>
    <source>
        <strain evidence="2">DSM 21368</strain>
    </source>
</reference>
<sequence length="233" mass="24546">MPHTTTDTDLAAVLWDMDGTLVDTEPYWIAVELAMSAEQGGTWDESLAEDLVGLPLQVSAAELQRRAGLRGTVEEIIDEMIARVIDKIATEGLPWRPGARELLTELGSAGVPCALVTMSWRRLTDVVLAGLDPCPFEVIVTGDEVTQGKPHPEPYLRAAEELGVDPAACVAIEDSLPGLASAEASGAAVLGVQAKVPIPAAPGRSRLSSLTGVTVAQLRQIVGGSVQDRLLHA</sequence>
<organism evidence="1 2">
    <name type="scientific">Ruania alba</name>
    <dbReference type="NCBI Taxonomy" id="648782"/>
    <lineage>
        <taxon>Bacteria</taxon>
        <taxon>Bacillati</taxon>
        <taxon>Actinomycetota</taxon>
        <taxon>Actinomycetes</taxon>
        <taxon>Micrococcales</taxon>
        <taxon>Ruaniaceae</taxon>
        <taxon>Ruania</taxon>
    </lineage>
</organism>
<dbReference type="Gene3D" id="1.10.150.240">
    <property type="entry name" value="Putative phosphatase, domain 2"/>
    <property type="match status" value="1"/>
</dbReference>
<dbReference type="SFLD" id="SFLDS00003">
    <property type="entry name" value="Haloacid_Dehalogenase"/>
    <property type="match status" value="1"/>
</dbReference>
<dbReference type="InterPro" id="IPR023198">
    <property type="entry name" value="PGP-like_dom2"/>
</dbReference>
<dbReference type="NCBIfam" id="TIGR01509">
    <property type="entry name" value="HAD-SF-IA-v3"/>
    <property type="match status" value="1"/>
</dbReference>
<dbReference type="Proteomes" id="UP000199220">
    <property type="component" value="Unassembled WGS sequence"/>
</dbReference>
<name>A0A1H5GMJ1_9MICO</name>
<dbReference type="SFLD" id="SFLDG01129">
    <property type="entry name" value="C1.5:_HAD__Beta-PGM__Phosphata"/>
    <property type="match status" value="1"/>
</dbReference>
<dbReference type="CDD" id="cd07505">
    <property type="entry name" value="HAD_BPGM-like"/>
    <property type="match status" value="1"/>
</dbReference>
<dbReference type="Pfam" id="PF13419">
    <property type="entry name" value="HAD_2"/>
    <property type="match status" value="1"/>
</dbReference>
<dbReference type="InterPro" id="IPR023214">
    <property type="entry name" value="HAD_sf"/>
</dbReference>
<dbReference type="SUPFAM" id="SSF56784">
    <property type="entry name" value="HAD-like"/>
    <property type="match status" value="1"/>
</dbReference>
<keyword evidence="2" id="KW-1185">Reference proteome</keyword>
<protein>
    <submittedName>
        <fullName evidence="1">Haloacid dehalogenase superfamily, subfamily IA, variant 3 with third motif having DD or ED</fullName>
    </submittedName>
</protein>
<accession>A0A1H5GMJ1</accession>
<dbReference type="STRING" id="648782.SAMN04488554_1700"/>
<dbReference type="AlphaFoldDB" id="A0A1H5GMJ1"/>
<dbReference type="InterPro" id="IPR006439">
    <property type="entry name" value="HAD-SF_hydro_IA"/>
</dbReference>
<gene>
    <name evidence="1" type="ORF">SAMN04488554_1700</name>
</gene>
<dbReference type="RefSeq" id="WP_245708730.1">
    <property type="nucleotide sequence ID" value="NZ_FNTX01000001.1"/>
</dbReference>
<dbReference type="Gene3D" id="3.40.50.1000">
    <property type="entry name" value="HAD superfamily/HAD-like"/>
    <property type="match status" value="1"/>
</dbReference>
<dbReference type="InterPro" id="IPR036412">
    <property type="entry name" value="HAD-like_sf"/>
</dbReference>
<dbReference type="PANTHER" id="PTHR18901">
    <property type="entry name" value="2-DEOXYGLUCOSE-6-PHOSPHATE PHOSPHATASE 2"/>
    <property type="match status" value="1"/>
</dbReference>
<dbReference type="InterPro" id="IPR041492">
    <property type="entry name" value="HAD_2"/>
</dbReference>
<proteinExistence type="predicted"/>
<evidence type="ECO:0000313" key="1">
    <source>
        <dbReference type="EMBL" id="SEE16929.1"/>
    </source>
</evidence>
<dbReference type="EMBL" id="FNTX01000001">
    <property type="protein sequence ID" value="SEE16929.1"/>
    <property type="molecule type" value="Genomic_DNA"/>
</dbReference>